<dbReference type="PANTHER" id="PTHR43132:SF8">
    <property type="entry name" value="HTH-TYPE TRANSCRIPTIONAL REGULATOR KMTR"/>
    <property type="match status" value="1"/>
</dbReference>
<evidence type="ECO:0000256" key="4">
    <source>
        <dbReference type="SAM" id="MobiDB-lite"/>
    </source>
</evidence>
<evidence type="ECO:0000256" key="1">
    <source>
        <dbReference type="ARBA" id="ARBA00023015"/>
    </source>
</evidence>
<dbReference type="NCBIfam" id="NF033788">
    <property type="entry name" value="HTH_metalloreg"/>
    <property type="match status" value="1"/>
</dbReference>
<dbReference type="CDD" id="cd00090">
    <property type="entry name" value="HTH_ARSR"/>
    <property type="match status" value="1"/>
</dbReference>
<dbReference type="Gene3D" id="1.10.10.10">
    <property type="entry name" value="Winged helix-like DNA-binding domain superfamily/Winged helix DNA-binding domain"/>
    <property type="match status" value="1"/>
</dbReference>
<evidence type="ECO:0000313" key="6">
    <source>
        <dbReference type="EMBL" id="MFD1657324.1"/>
    </source>
</evidence>
<reference evidence="7" key="1">
    <citation type="journal article" date="2019" name="Int. J. Syst. Evol. Microbiol.">
        <title>The Global Catalogue of Microorganisms (GCM) 10K type strain sequencing project: providing services to taxonomists for standard genome sequencing and annotation.</title>
        <authorList>
            <consortium name="The Broad Institute Genomics Platform"/>
            <consortium name="The Broad Institute Genome Sequencing Center for Infectious Disease"/>
            <person name="Wu L."/>
            <person name="Ma J."/>
        </authorList>
    </citation>
    <scope>NUCLEOTIDE SEQUENCE [LARGE SCALE GENOMIC DNA]</scope>
    <source>
        <strain evidence="7">CGMCC 1.12470</strain>
    </source>
</reference>
<dbReference type="RefSeq" id="WP_381078272.1">
    <property type="nucleotide sequence ID" value="NZ_JBHUDX010000009.1"/>
</dbReference>
<name>A0ABW4IKX5_9ACTN</name>
<evidence type="ECO:0000259" key="5">
    <source>
        <dbReference type="PROSITE" id="PS50987"/>
    </source>
</evidence>
<proteinExistence type="predicted"/>
<keyword evidence="1" id="KW-0805">Transcription regulation</keyword>
<protein>
    <submittedName>
        <fullName evidence="6">ArsR/SmtB family transcription factor</fullName>
    </submittedName>
</protein>
<dbReference type="PRINTS" id="PR00778">
    <property type="entry name" value="HTHARSR"/>
</dbReference>
<evidence type="ECO:0000256" key="2">
    <source>
        <dbReference type="ARBA" id="ARBA00023125"/>
    </source>
</evidence>
<feature type="region of interest" description="Disordered" evidence="4">
    <location>
        <begin position="1"/>
        <end position="30"/>
    </location>
</feature>
<keyword evidence="2" id="KW-0238">DNA-binding</keyword>
<dbReference type="InterPro" id="IPR001845">
    <property type="entry name" value="HTH_ArsR_DNA-bd_dom"/>
</dbReference>
<gene>
    <name evidence="6" type="ORF">ACFSL4_03515</name>
</gene>
<comment type="caution">
    <text evidence="6">The sequence shown here is derived from an EMBL/GenBank/DDBJ whole genome shotgun (WGS) entry which is preliminary data.</text>
</comment>
<sequence>MSARMHLSSAHHVQSRTDGAAEDHPRTPGEEQFALAAELLALLGDRTRLALLHALAGGEADVSTLTQACGAARPAVSQHLARLRLAGLVDTRKQGRRVVYSLRDGHLRRVVDEVLSLADHRLAGRPAHEPAARGRGR</sequence>
<accession>A0ABW4IKX5</accession>
<dbReference type="SMART" id="SM00418">
    <property type="entry name" value="HTH_ARSR"/>
    <property type="match status" value="1"/>
</dbReference>
<dbReference type="InterPro" id="IPR051011">
    <property type="entry name" value="Metal_resp_trans_reg"/>
</dbReference>
<evidence type="ECO:0000313" key="7">
    <source>
        <dbReference type="Proteomes" id="UP001597261"/>
    </source>
</evidence>
<evidence type="ECO:0000256" key="3">
    <source>
        <dbReference type="ARBA" id="ARBA00023163"/>
    </source>
</evidence>
<keyword evidence="7" id="KW-1185">Reference proteome</keyword>
<dbReference type="InterPro" id="IPR011991">
    <property type="entry name" value="ArsR-like_HTH"/>
</dbReference>
<keyword evidence="3" id="KW-0804">Transcription</keyword>
<dbReference type="Pfam" id="PF01022">
    <property type="entry name" value="HTH_5"/>
    <property type="match status" value="1"/>
</dbReference>
<dbReference type="SUPFAM" id="SSF46785">
    <property type="entry name" value="Winged helix' DNA-binding domain"/>
    <property type="match status" value="1"/>
</dbReference>
<dbReference type="InterPro" id="IPR036388">
    <property type="entry name" value="WH-like_DNA-bd_sf"/>
</dbReference>
<feature type="non-terminal residue" evidence="6">
    <location>
        <position position="137"/>
    </location>
</feature>
<dbReference type="PANTHER" id="PTHR43132">
    <property type="entry name" value="ARSENICAL RESISTANCE OPERON REPRESSOR ARSR-RELATED"/>
    <property type="match status" value="1"/>
</dbReference>
<dbReference type="PROSITE" id="PS50987">
    <property type="entry name" value="HTH_ARSR_2"/>
    <property type="match status" value="1"/>
</dbReference>
<dbReference type="Proteomes" id="UP001597261">
    <property type="component" value="Unassembled WGS sequence"/>
</dbReference>
<dbReference type="EMBL" id="JBHUDX010000009">
    <property type="protein sequence ID" value="MFD1657324.1"/>
    <property type="molecule type" value="Genomic_DNA"/>
</dbReference>
<organism evidence="6 7">
    <name type="scientific">Streptomyces caeni</name>
    <dbReference type="NCBI Taxonomy" id="2307231"/>
    <lineage>
        <taxon>Bacteria</taxon>
        <taxon>Bacillati</taxon>
        <taxon>Actinomycetota</taxon>
        <taxon>Actinomycetes</taxon>
        <taxon>Kitasatosporales</taxon>
        <taxon>Streptomycetaceae</taxon>
        <taxon>Streptomyces</taxon>
    </lineage>
</organism>
<dbReference type="InterPro" id="IPR036390">
    <property type="entry name" value="WH_DNA-bd_sf"/>
</dbReference>
<feature type="domain" description="HTH arsR-type" evidence="5">
    <location>
        <begin position="28"/>
        <end position="122"/>
    </location>
</feature>
<feature type="compositionally biased region" description="Basic and acidic residues" evidence="4">
    <location>
        <begin position="19"/>
        <end position="29"/>
    </location>
</feature>